<dbReference type="PANTHER" id="PTHR30390:SF8">
    <property type="entry name" value="SUGAR ISOMERASE (SIS)"/>
    <property type="match status" value="1"/>
</dbReference>
<name>A0A8J6TJ89_9CHLR</name>
<dbReference type="InterPro" id="IPR035461">
    <property type="entry name" value="GmhA/DiaA"/>
</dbReference>
<dbReference type="Proteomes" id="UP000614469">
    <property type="component" value="Unassembled WGS sequence"/>
</dbReference>
<protein>
    <submittedName>
        <fullName evidence="2">SIS domain-containing protein</fullName>
    </submittedName>
</protein>
<dbReference type="SUPFAM" id="SSF53697">
    <property type="entry name" value="SIS domain"/>
    <property type="match status" value="1"/>
</dbReference>
<gene>
    <name evidence="2" type="ORF">H8E29_10935</name>
</gene>
<dbReference type="Pfam" id="PF13580">
    <property type="entry name" value="SIS_2"/>
    <property type="match status" value="1"/>
</dbReference>
<dbReference type="GO" id="GO:1901135">
    <property type="term" value="P:carbohydrate derivative metabolic process"/>
    <property type="evidence" value="ECO:0007669"/>
    <property type="project" value="InterPro"/>
</dbReference>
<evidence type="ECO:0000313" key="2">
    <source>
        <dbReference type="EMBL" id="MBC8335774.1"/>
    </source>
</evidence>
<dbReference type="PANTHER" id="PTHR30390">
    <property type="entry name" value="SEDOHEPTULOSE 7-PHOSPHATE ISOMERASE / DNAA INITIATOR-ASSOCIATING FACTOR FOR REPLICATION INITIATION"/>
    <property type="match status" value="1"/>
</dbReference>
<dbReference type="InterPro" id="IPR050099">
    <property type="entry name" value="SIS_GmhA/DiaA_subfam"/>
</dbReference>
<dbReference type="InterPro" id="IPR046348">
    <property type="entry name" value="SIS_dom_sf"/>
</dbReference>
<dbReference type="InterPro" id="IPR001347">
    <property type="entry name" value="SIS_dom"/>
</dbReference>
<dbReference type="Gene3D" id="3.40.50.10490">
    <property type="entry name" value="Glucose-6-phosphate isomerase like protein, domain 1"/>
    <property type="match status" value="1"/>
</dbReference>
<accession>A0A8J6TJ89</accession>
<evidence type="ECO:0000313" key="3">
    <source>
        <dbReference type="Proteomes" id="UP000614469"/>
    </source>
</evidence>
<comment type="caution">
    <text evidence="2">The sequence shown here is derived from an EMBL/GenBank/DDBJ whole genome shotgun (WGS) entry which is preliminary data.</text>
</comment>
<evidence type="ECO:0000259" key="1">
    <source>
        <dbReference type="PROSITE" id="PS51464"/>
    </source>
</evidence>
<sequence length="195" mass="21475">MHKPDPVKHYLDQLEKTIAKISRDDIWSVIQELMVAWRKQKQIFLLGNGGSSATASHMANDLNKLTIVEGRPRFKAIALSDNVPLMTAWANDTDYKNIFMEQMLNFLQPEDVVIGISCSGNSGNVLRAFEAAKSFGAVTIAFTGDTGGRLKNLADHCILIPSPHIGHQEDGHMILDHVIANTLKELIEAEPISAS</sequence>
<dbReference type="PROSITE" id="PS51464">
    <property type="entry name" value="SIS"/>
    <property type="match status" value="1"/>
</dbReference>
<reference evidence="2 3" key="1">
    <citation type="submission" date="2020-08" db="EMBL/GenBank/DDBJ databases">
        <title>Bridging the membrane lipid divide: bacteria of the FCB group superphylum have the potential to synthesize archaeal ether lipids.</title>
        <authorList>
            <person name="Villanueva L."/>
            <person name="Von Meijenfeldt F.A.B."/>
            <person name="Westbye A.B."/>
            <person name="Yadav S."/>
            <person name="Hopmans E.C."/>
            <person name="Dutilh B.E."/>
            <person name="Sinninghe Damste J.S."/>
        </authorList>
    </citation>
    <scope>NUCLEOTIDE SEQUENCE [LARGE SCALE GENOMIC DNA]</scope>
    <source>
        <strain evidence="2">NIOZ-UU36</strain>
    </source>
</reference>
<feature type="domain" description="SIS" evidence="1">
    <location>
        <begin position="29"/>
        <end position="185"/>
    </location>
</feature>
<dbReference type="GO" id="GO:0097367">
    <property type="term" value="F:carbohydrate derivative binding"/>
    <property type="evidence" value="ECO:0007669"/>
    <property type="project" value="InterPro"/>
</dbReference>
<dbReference type="EMBL" id="JACNJN010000122">
    <property type="protein sequence ID" value="MBC8335774.1"/>
    <property type="molecule type" value="Genomic_DNA"/>
</dbReference>
<dbReference type="AlphaFoldDB" id="A0A8J6TJ89"/>
<dbReference type="CDD" id="cd05006">
    <property type="entry name" value="SIS_GmhA"/>
    <property type="match status" value="1"/>
</dbReference>
<proteinExistence type="predicted"/>
<organism evidence="2 3">
    <name type="scientific">Candidatus Desulfolinea nitratireducens</name>
    <dbReference type="NCBI Taxonomy" id="2841698"/>
    <lineage>
        <taxon>Bacteria</taxon>
        <taxon>Bacillati</taxon>
        <taxon>Chloroflexota</taxon>
        <taxon>Anaerolineae</taxon>
        <taxon>Anaerolineales</taxon>
        <taxon>Anaerolineales incertae sedis</taxon>
        <taxon>Candidatus Desulfolinea</taxon>
    </lineage>
</organism>